<evidence type="ECO:0000313" key="8">
    <source>
        <dbReference type="EMBL" id="OQB71759.1"/>
    </source>
</evidence>
<dbReference type="FunFam" id="1.10.132.20:FF:000001">
    <property type="entry name" value="Ribosome-recycling factor"/>
    <property type="match status" value="1"/>
</dbReference>
<accession>A0A1V6C4A9</accession>
<comment type="caution">
    <text evidence="8">The sequence shown here is derived from an EMBL/GenBank/DDBJ whole genome shotgun (WGS) entry which is preliminary data.</text>
</comment>
<dbReference type="FunFam" id="3.30.1360.40:FF:000001">
    <property type="entry name" value="Ribosome-recycling factor"/>
    <property type="match status" value="1"/>
</dbReference>
<dbReference type="Gene3D" id="1.10.132.20">
    <property type="entry name" value="Ribosome-recycling factor"/>
    <property type="match status" value="1"/>
</dbReference>
<gene>
    <name evidence="5 8" type="primary">frr</name>
    <name evidence="8" type="ORF">BWX89_01680</name>
</gene>
<feature type="coiled-coil region" evidence="6">
    <location>
        <begin position="110"/>
        <end position="152"/>
    </location>
</feature>
<comment type="similarity">
    <text evidence="2 5">Belongs to the RRF family.</text>
</comment>
<evidence type="ECO:0000256" key="4">
    <source>
        <dbReference type="ARBA" id="ARBA00022917"/>
    </source>
</evidence>
<evidence type="ECO:0000256" key="3">
    <source>
        <dbReference type="ARBA" id="ARBA00022490"/>
    </source>
</evidence>
<dbReference type="InterPro" id="IPR036191">
    <property type="entry name" value="RRF_sf"/>
</dbReference>
<feature type="domain" description="Ribosome recycling factor" evidence="7">
    <location>
        <begin position="22"/>
        <end position="183"/>
    </location>
</feature>
<evidence type="ECO:0000256" key="1">
    <source>
        <dbReference type="ARBA" id="ARBA00004496"/>
    </source>
</evidence>
<comment type="function">
    <text evidence="5">Responsible for the release of ribosomes from messenger RNA at the termination of protein biosynthesis. May increase the efficiency of translation by recycling ribosomes from one round of translation to another.</text>
</comment>
<dbReference type="NCBIfam" id="TIGR00496">
    <property type="entry name" value="frr"/>
    <property type="match status" value="1"/>
</dbReference>
<keyword evidence="6" id="KW-0175">Coiled coil</keyword>
<evidence type="ECO:0000256" key="5">
    <source>
        <dbReference type="HAMAP-Rule" id="MF_00040"/>
    </source>
</evidence>
<dbReference type="AlphaFoldDB" id="A0A1V6C4A9"/>
<dbReference type="InterPro" id="IPR002661">
    <property type="entry name" value="Ribosome_recyc_fac"/>
</dbReference>
<dbReference type="HAMAP" id="MF_00040">
    <property type="entry name" value="RRF"/>
    <property type="match status" value="1"/>
</dbReference>
<name>A0A1V6C4A9_UNCT6</name>
<dbReference type="EMBL" id="MWDQ01000150">
    <property type="protein sequence ID" value="OQB71759.1"/>
    <property type="molecule type" value="Genomic_DNA"/>
</dbReference>
<dbReference type="PANTHER" id="PTHR20982">
    <property type="entry name" value="RIBOSOME RECYCLING FACTOR"/>
    <property type="match status" value="1"/>
</dbReference>
<keyword evidence="3 5" id="KW-0963">Cytoplasm</keyword>
<dbReference type="Pfam" id="PF01765">
    <property type="entry name" value="RRF"/>
    <property type="match status" value="1"/>
</dbReference>
<protein>
    <recommendedName>
        <fullName evidence="5">Ribosome-recycling factor</fullName>
        <shortName evidence="5">RRF</shortName>
    </recommendedName>
    <alternativeName>
        <fullName evidence="5">Ribosome-releasing factor</fullName>
    </alternativeName>
</protein>
<sequence>MITKICQEAEVNMKKIEDNFIKEINNLRLGRASVSLLEGILVEYYGSKLPVNQIATISIPNPQTLVIQPWDKAIIDKIVKAIQASNLGLNPTFDATTIKISVPPLSEERRKEMVKVLKKLEEQAKIEIREIRRKVKEEIKKMEKEKKISEDDQFKATEKIQEITDRFIEEIEKKTLNKEREILES</sequence>
<proteinExistence type="inferred from homology"/>
<dbReference type="CDD" id="cd00520">
    <property type="entry name" value="RRF"/>
    <property type="match status" value="1"/>
</dbReference>
<organism evidence="8">
    <name type="scientific">candidate division TA06 bacterium ADurb.Bin131</name>
    <dbReference type="NCBI Taxonomy" id="1852827"/>
    <lineage>
        <taxon>Bacteria</taxon>
        <taxon>Bacteria division TA06</taxon>
    </lineage>
</organism>
<evidence type="ECO:0000259" key="7">
    <source>
        <dbReference type="Pfam" id="PF01765"/>
    </source>
</evidence>
<dbReference type="InterPro" id="IPR023584">
    <property type="entry name" value="Ribosome_recyc_fac_dom"/>
</dbReference>
<dbReference type="GO" id="GO:0006415">
    <property type="term" value="P:translational termination"/>
    <property type="evidence" value="ECO:0007669"/>
    <property type="project" value="UniProtKB-UniRule"/>
</dbReference>
<dbReference type="SUPFAM" id="SSF55194">
    <property type="entry name" value="Ribosome recycling factor, RRF"/>
    <property type="match status" value="1"/>
</dbReference>
<keyword evidence="4 5" id="KW-0648">Protein biosynthesis</keyword>
<dbReference type="PANTHER" id="PTHR20982:SF3">
    <property type="entry name" value="MITOCHONDRIAL RIBOSOME RECYCLING FACTOR PSEUDO 1"/>
    <property type="match status" value="1"/>
</dbReference>
<reference evidence="8" key="1">
    <citation type="submission" date="2017-02" db="EMBL/GenBank/DDBJ databases">
        <title>Delving into the versatile metabolic prowess of the omnipresent phylum Bacteroidetes.</title>
        <authorList>
            <person name="Nobu M.K."/>
            <person name="Mei R."/>
            <person name="Narihiro T."/>
            <person name="Kuroda K."/>
            <person name="Liu W.-T."/>
        </authorList>
    </citation>
    <scope>NUCLEOTIDE SEQUENCE</scope>
    <source>
        <strain evidence="8">ADurb.Bin131</strain>
    </source>
</reference>
<dbReference type="Proteomes" id="UP000485562">
    <property type="component" value="Unassembled WGS sequence"/>
</dbReference>
<dbReference type="GO" id="GO:0043023">
    <property type="term" value="F:ribosomal large subunit binding"/>
    <property type="evidence" value="ECO:0007669"/>
    <property type="project" value="TreeGrafter"/>
</dbReference>
<evidence type="ECO:0000256" key="2">
    <source>
        <dbReference type="ARBA" id="ARBA00005912"/>
    </source>
</evidence>
<comment type="subcellular location">
    <subcellularLocation>
        <location evidence="1 5">Cytoplasm</location>
    </subcellularLocation>
</comment>
<evidence type="ECO:0000256" key="6">
    <source>
        <dbReference type="SAM" id="Coils"/>
    </source>
</evidence>
<dbReference type="Gene3D" id="3.30.1360.40">
    <property type="match status" value="1"/>
</dbReference>
<dbReference type="GO" id="GO:0005737">
    <property type="term" value="C:cytoplasm"/>
    <property type="evidence" value="ECO:0007669"/>
    <property type="project" value="UniProtKB-SubCell"/>
</dbReference>